<proteinExistence type="predicted"/>
<dbReference type="EMBL" id="CP003703">
    <property type="protein sequence ID" value="AFN65109.1"/>
    <property type="molecule type" value="Genomic_DNA"/>
</dbReference>
<evidence type="ECO:0000256" key="1">
    <source>
        <dbReference type="SAM" id="MobiDB-lite"/>
    </source>
</evidence>
<name>I6YLD6_MYCWM</name>
<dbReference type="RefSeq" id="WP_014849819.1">
    <property type="nucleotide sequence ID" value="NC_018149.1"/>
</dbReference>
<dbReference type="HOGENOM" id="CLU_1155432_0_0_14"/>
<gene>
    <name evidence="2" type="ordered locus">WEN_01570</name>
</gene>
<protein>
    <submittedName>
        <fullName evidence="2">Uncharacterized protein</fullName>
    </submittedName>
</protein>
<organism evidence="2 3">
    <name type="scientific">Mycoplasma wenyonii (strain Massachusetts)</name>
    <name type="common">Eperythrozoon wenyonii</name>
    <dbReference type="NCBI Taxonomy" id="1197325"/>
    <lineage>
        <taxon>Bacteria</taxon>
        <taxon>Bacillati</taxon>
        <taxon>Mycoplasmatota</taxon>
        <taxon>Mollicutes</taxon>
        <taxon>Mycoplasmataceae</taxon>
        <taxon>Mycoplasma</taxon>
    </lineage>
</organism>
<evidence type="ECO:0000313" key="3">
    <source>
        <dbReference type="Proteomes" id="UP000009005"/>
    </source>
</evidence>
<accession>I6YLD6</accession>
<dbReference type="PATRIC" id="fig|1197325.3.peg.341"/>
<sequence length="232" mass="24901">MSVGILALKVGVVATVTGVSVATPILLKRSSGVSSEPVTSNVVSDTGSEREGAGVQRVQATEETLSRSSSLTGETSNPSVVVTESFDKKCFIIPARSSDGVELLTCYEDKKIREDADSNEEEYDSIFHIYDKSKPSNPVEIDKSLLWNPTAKQLTASLTQKSDYSSEYTFTATGDEWGGISNDSINLLTPRECAVFQVGSDTSKYVLTCGNDSSADETKGIPLTAWQKGFSK</sequence>
<reference evidence="2 3" key="1">
    <citation type="journal article" date="2012" name="J. Bacteriol.">
        <title>Complete genome sequence of Mycoplasma wenyonii strain Massachusetts.</title>
        <authorList>
            <person name="Dos Santos A.P."/>
            <person name="Guimaraes A.M."/>
            <person name="do Nascimento N.C."/>
            <person name="Sanmiguel P.J."/>
            <person name="Messick J.B."/>
        </authorList>
    </citation>
    <scope>NUCLEOTIDE SEQUENCE [LARGE SCALE GENOMIC DNA]</scope>
    <source>
        <strain evidence="2 3">Massachusetts</strain>
    </source>
</reference>
<evidence type="ECO:0000313" key="2">
    <source>
        <dbReference type="EMBL" id="AFN65109.1"/>
    </source>
</evidence>
<dbReference type="KEGG" id="mwe:WEN_01570"/>
<feature type="compositionally biased region" description="Polar residues" evidence="1">
    <location>
        <begin position="35"/>
        <end position="46"/>
    </location>
</feature>
<dbReference type="AlphaFoldDB" id="I6YLD6"/>
<keyword evidence="3" id="KW-1185">Reference proteome</keyword>
<feature type="compositionally biased region" description="Low complexity" evidence="1">
    <location>
        <begin position="61"/>
        <end position="76"/>
    </location>
</feature>
<feature type="region of interest" description="Disordered" evidence="1">
    <location>
        <begin position="35"/>
        <end position="77"/>
    </location>
</feature>
<dbReference type="Proteomes" id="UP000009005">
    <property type="component" value="Chromosome"/>
</dbReference>
<dbReference type="OrthoDB" id="402401at2"/>